<reference evidence="2 4" key="2">
    <citation type="submission" date="2018-07" db="EMBL/GenBank/DDBJ databases">
        <title>Complete genome of the Arcobacter trophiarum type strain LMG 25534.</title>
        <authorList>
            <person name="Miller W.G."/>
            <person name="Yee E."/>
        </authorList>
    </citation>
    <scope>NUCLEOTIDE SEQUENCE [LARGE SCALE GENOMIC DNA]</scope>
    <source>
        <strain evidence="2 4">LMG 25534</strain>
    </source>
</reference>
<accession>A0AAD0QJE2</accession>
<proteinExistence type="inferred from homology"/>
<evidence type="ECO:0000313" key="2">
    <source>
        <dbReference type="EMBL" id="AXK48516.1"/>
    </source>
</evidence>
<comment type="similarity">
    <text evidence="1">Belongs to the MEMO1 family.</text>
</comment>
<dbReference type="AlphaFoldDB" id="A0AAD0QJE2"/>
<evidence type="ECO:0000313" key="4">
    <source>
        <dbReference type="Proteomes" id="UP000254504"/>
    </source>
</evidence>
<evidence type="ECO:0000313" key="5">
    <source>
        <dbReference type="Proteomes" id="UP000289132"/>
    </source>
</evidence>
<organism evidence="2 4">
    <name type="scientific">Aliarcobacter trophiarum LMG 25534</name>
    <dbReference type="NCBI Taxonomy" id="1032241"/>
    <lineage>
        <taxon>Bacteria</taxon>
        <taxon>Pseudomonadati</taxon>
        <taxon>Campylobacterota</taxon>
        <taxon>Epsilonproteobacteria</taxon>
        <taxon>Campylobacterales</taxon>
        <taxon>Arcobacteraceae</taxon>
        <taxon>Aliarcobacter</taxon>
    </lineage>
</organism>
<dbReference type="NCBIfam" id="TIGR04336">
    <property type="entry name" value="AmmeMemoSam_B"/>
    <property type="match status" value="1"/>
</dbReference>
<dbReference type="Pfam" id="PF01875">
    <property type="entry name" value="Memo"/>
    <property type="match status" value="1"/>
</dbReference>
<dbReference type="RefSeq" id="WP_115428049.1">
    <property type="nucleotide sequence ID" value="NZ_CP031367.1"/>
</dbReference>
<keyword evidence="5" id="KW-1185">Reference proteome</keyword>
<dbReference type="KEGG" id="atp:ATR_0647"/>
<dbReference type="PANTHER" id="PTHR11060">
    <property type="entry name" value="PROTEIN MEMO1"/>
    <property type="match status" value="1"/>
</dbReference>
<gene>
    <name evidence="3" type="primary">amrB</name>
    <name evidence="2" type="ORF">ATR_0647</name>
    <name evidence="3" type="ORF">CRU87_09425</name>
</gene>
<dbReference type="CDD" id="cd07361">
    <property type="entry name" value="MEMO_like"/>
    <property type="match status" value="1"/>
</dbReference>
<dbReference type="EMBL" id="PDKD01000024">
    <property type="protein sequence ID" value="RXJ89359.1"/>
    <property type="molecule type" value="Genomic_DNA"/>
</dbReference>
<evidence type="ECO:0000256" key="1">
    <source>
        <dbReference type="ARBA" id="ARBA00006315"/>
    </source>
</evidence>
<dbReference type="InterPro" id="IPR002737">
    <property type="entry name" value="MEMO1_fam"/>
</dbReference>
<dbReference type="PANTHER" id="PTHR11060:SF0">
    <property type="entry name" value="PROTEIN MEMO1"/>
    <property type="match status" value="1"/>
</dbReference>
<dbReference type="EMBL" id="CP031367">
    <property type="protein sequence ID" value="AXK48516.1"/>
    <property type="molecule type" value="Genomic_DNA"/>
</dbReference>
<dbReference type="Proteomes" id="UP000254504">
    <property type="component" value="Chromosome"/>
</dbReference>
<evidence type="ECO:0000313" key="3">
    <source>
        <dbReference type="EMBL" id="RXJ89359.1"/>
    </source>
</evidence>
<dbReference type="Proteomes" id="UP000289132">
    <property type="component" value="Unassembled WGS sequence"/>
</dbReference>
<sequence length="261" mass="29817">MSIRKTVVSGSFYPDNKKELLEYFEKFNKIEDDRNSFKKIYSIIVPHAGYIYSGFTANKAYKMASLNKYKRVIVVGPSHKLWFSGASVCLYSEYETPFGNLKIDLEYSNKLIKEFDFLGFEDECSFEHSTEVQAPFVKYYFGNIDFVEIVYGDIDYLNLEKVFEYILKNSENLLIISSDLSHFYSQKDAMKLDLNCLTAISNKDLASLEACEACGKTGIKSIIDYSIKNSLKTKLLHYCTSADISNDFSRVVGYTSALIGE</sequence>
<dbReference type="Gene3D" id="3.40.830.10">
    <property type="entry name" value="LigB-like"/>
    <property type="match status" value="1"/>
</dbReference>
<reference evidence="3 5" key="1">
    <citation type="submission" date="2017-10" db="EMBL/GenBank/DDBJ databases">
        <title>Genomics of the genus Arcobacter.</title>
        <authorList>
            <person name="Perez-Cataluna A."/>
            <person name="Figueras M.J."/>
        </authorList>
    </citation>
    <scope>NUCLEOTIDE SEQUENCE [LARGE SCALE GENOMIC DNA]</scope>
    <source>
        <strain evidence="3 5">LMG 25534</strain>
    </source>
</reference>
<protein>
    <submittedName>
        <fullName evidence="2">AmmeMemoRadiSam system protein B</fullName>
    </submittedName>
</protein>
<name>A0AAD0QJE2_9BACT</name>